<dbReference type="Pfam" id="PF13401">
    <property type="entry name" value="AAA_22"/>
    <property type="match status" value="1"/>
</dbReference>
<dbReference type="Proteomes" id="UP000290092">
    <property type="component" value="Unassembled WGS sequence"/>
</dbReference>
<dbReference type="InterPro" id="IPR027417">
    <property type="entry name" value="P-loop_NTPase"/>
</dbReference>
<feature type="domain" description="ORC1/DEAH AAA+ ATPase" evidence="1">
    <location>
        <begin position="29"/>
        <end position="145"/>
    </location>
</feature>
<protein>
    <submittedName>
        <fullName evidence="2">DNA transposition protein</fullName>
    </submittedName>
</protein>
<sequence>MQHKFITTDNYIMCLEALKELKDLPRDMEKMGLFFGNAGRGKSLIIERLSAELDAALVRTLGGWTAKSMLIDICFELGLDDKGSTATLQNRVIDELTEHPRILIIDEIDTLFENNKRILLVMLRDIHDVAKTPIVFTGMEQCEKKFKKDAHYYDRFARKIKMIPTTLNDIRRLCDSSTIKIENDLVEYLHNKYRNFRPIKVLITALENYCELNDYDSVDLKTFKASEVEKINEH</sequence>
<dbReference type="AlphaFoldDB" id="A0AAX2AKD7"/>
<dbReference type="EMBL" id="NXID01000016">
    <property type="protein sequence ID" value="RXK16076.1"/>
    <property type="molecule type" value="Genomic_DNA"/>
</dbReference>
<evidence type="ECO:0000313" key="2">
    <source>
        <dbReference type="EMBL" id="RXK16076.1"/>
    </source>
</evidence>
<dbReference type="Gene3D" id="3.40.50.300">
    <property type="entry name" value="P-loop containing nucleotide triphosphate hydrolases"/>
    <property type="match status" value="1"/>
</dbReference>
<gene>
    <name evidence="2" type="ORF">CP985_05740</name>
</gene>
<evidence type="ECO:0000313" key="3">
    <source>
        <dbReference type="Proteomes" id="UP000290092"/>
    </source>
</evidence>
<dbReference type="RefSeq" id="WP_114841223.1">
    <property type="nucleotide sequence ID" value="NZ_CP031219.1"/>
</dbReference>
<evidence type="ECO:0000259" key="1">
    <source>
        <dbReference type="Pfam" id="PF13401"/>
    </source>
</evidence>
<organism evidence="2 3">
    <name type="scientific">Malaciobacter mytili LMG 24559</name>
    <dbReference type="NCBI Taxonomy" id="1032238"/>
    <lineage>
        <taxon>Bacteria</taxon>
        <taxon>Pseudomonadati</taxon>
        <taxon>Campylobacterota</taxon>
        <taxon>Epsilonproteobacteria</taxon>
        <taxon>Campylobacterales</taxon>
        <taxon>Arcobacteraceae</taxon>
        <taxon>Malaciobacter</taxon>
    </lineage>
</organism>
<keyword evidence="3" id="KW-1185">Reference proteome</keyword>
<name>A0AAX2AKD7_9BACT</name>
<dbReference type="GO" id="GO:0016887">
    <property type="term" value="F:ATP hydrolysis activity"/>
    <property type="evidence" value="ECO:0007669"/>
    <property type="project" value="InterPro"/>
</dbReference>
<dbReference type="KEGG" id="amyt:AMYT_0755"/>
<proteinExistence type="predicted"/>
<comment type="caution">
    <text evidence="2">The sequence shown here is derived from an EMBL/GenBank/DDBJ whole genome shotgun (WGS) entry which is preliminary data.</text>
</comment>
<dbReference type="SUPFAM" id="SSF52540">
    <property type="entry name" value="P-loop containing nucleoside triphosphate hydrolases"/>
    <property type="match status" value="1"/>
</dbReference>
<accession>A0AAX2AKD7</accession>
<reference evidence="2 3" key="1">
    <citation type="submission" date="2017-09" db="EMBL/GenBank/DDBJ databases">
        <title>Genomics of the genus Arcobacter.</title>
        <authorList>
            <person name="Perez-Cataluna A."/>
            <person name="Figueras M.J."/>
            <person name="Salas-Masso N."/>
        </authorList>
    </citation>
    <scope>NUCLEOTIDE SEQUENCE [LARGE SCALE GENOMIC DNA]</scope>
    <source>
        <strain evidence="2 3">CECT 7386</strain>
    </source>
</reference>
<dbReference type="InterPro" id="IPR049945">
    <property type="entry name" value="AAA_22"/>
</dbReference>